<dbReference type="InterPro" id="IPR059106">
    <property type="entry name" value="WHD_MalT"/>
</dbReference>
<dbReference type="InterPro" id="IPR011990">
    <property type="entry name" value="TPR-like_helical_dom_sf"/>
</dbReference>
<keyword evidence="1" id="KW-0805">Transcription regulation</keyword>
<accession>A0ABN2ZNG4</accession>
<dbReference type="PRINTS" id="PR00038">
    <property type="entry name" value="HTHLUXR"/>
</dbReference>
<evidence type="ECO:0000313" key="5">
    <source>
        <dbReference type="EMBL" id="GAA2144989.1"/>
    </source>
</evidence>
<dbReference type="CDD" id="cd06170">
    <property type="entry name" value="LuxR_C_like"/>
    <property type="match status" value="1"/>
</dbReference>
<organism evidence="5 6">
    <name type="scientific">Arthrobacter humicola</name>
    <dbReference type="NCBI Taxonomy" id="409291"/>
    <lineage>
        <taxon>Bacteria</taxon>
        <taxon>Bacillati</taxon>
        <taxon>Actinomycetota</taxon>
        <taxon>Actinomycetes</taxon>
        <taxon>Micrococcales</taxon>
        <taxon>Micrococcaceae</taxon>
        <taxon>Arthrobacter</taxon>
    </lineage>
</organism>
<dbReference type="InterPro" id="IPR000792">
    <property type="entry name" value="Tscrpt_reg_LuxR_C"/>
</dbReference>
<keyword evidence="6" id="KW-1185">Reference proteome</keyword>
<dbReference type="SUPFAM" id="SSF46894">
    <property type="entry name" value="C-terminal effector domain of the bipartite response regulators"/>
    <property type="match status" value="1"/>
</dbReference>
<dbReference type="Proteomes" id="UP001500102">
    <property type="component" value="Unassembled WGS sequence"/>
</dbReference>
<keyword evidence="3" id="KW-0804">Transcription</keyword>
<dbReference type="Gene3D" id="1.25.40.10">
    <property type="entry name" value="Tetratricopeptide repeat domain"/>
    <property type="match status" value="1"/>
</dbReference>
<name>A0ABN2ZNG4_9MICC</name>
<keyword evidence="2" id="KW-0238">DNA-binding</keyword>
<dbReference type="InterPro" id="IPR036388">
    <property type="entry name" value="WH-like_DNA-bd_sf"/>
</dbReference>
<dbReference type="Pfam" id="PF25873">
    <property type="entry name" value="WHD_MalT"/>
    <property type="match status" value="1"/>
</dbReference>
<dbReference type="EMBL" id="BAAAQB010000041">
    <property type="protein sequence ID" value="GAA2144989.1"/>
    <property type="molecule type" value="Genomic_DNA"/>
</dbReference>
<dbReference type="InterPro" id="IPR016032">
    <property type="entry name" value="Sig_transdc_resp-reg_C-effctor"/>
</dbReference>
<evidence type="ECO:0000259" key="4">
    <source>
        <dbReference type="PROSITE" id="PS50043"/>
    </source>
</evidence>
<dbReference type="Gene3D" id="1.10.10.10">
    <property type="entry name" value="Winged helix-like DNA-binding domain superfamily/Winged helix DNA-binding domain"/>
    <property type="match status" value="1"/>
</dbReference>
<sequence>MSAAADSHRLTLVAAPAGYGKSTFLGDWVRNCDLPCAWLSLDRFDTEPARLFHGVVGAIQSAASKMPLPGNDALLALDLGQAHDRTASYDLLLGALEHLTEPIVLVIDDVHLAGSGLANGIVGVLAASAPPSLRLVLSGRGHTAIQLERFRYGEGLGELRAAELAFTREEVAQFARSLGQDAPFDAGSLWKATAGWPVAVHASLVSLAQSRNVALSPPAATPTHIPLADYVAEEILDQLEAPLAEFILRATTCDWLDRRLAVELYGRPHGGVLLEECLRNGLFIEEHDYPGGESAYRWHALFAAQCRRLLERRDPLLAERLHRVAARHYQDADVVACVAQALQGRAPRQAVMSLGAHWLEFVLGNDAQTLERLCRELPTPWSEDPEILMIRSVCRAISGDATAASELAQRALSRTYVLDAIRRRRLDSCRALFEPLPDGGRPDLRATLADGGRPAKDIPDGGRSAAGPTGLFLLAQAEFRLHRSGEFAIALLQTAGGASSAEQLDAIEIGAQADLALAFAAAGDLMSAEKLATTALGRADALGWSSHERIAPAWLARGIACYWNDELKAARTCLVKAQRLGSELHPSGRLSAIYRVLVECATGDLTRLADSSAALESFHGRGLYAVSWNALYSVAVAKAAEAQGDLAGALEMVQPLGAGGHGALADTLLAELLRRGTEFTAAQNCAESLADRRGNSYIDTRLSLTEALLAHRTGDTAAAHERLEHAVRRAEPESVLRPFAERREELADLLVQHAVWGTAHESFIAALMARDAQGETRLRTQSYWNLTEREREVLAYMRSIMTAAEIADALYISVNTVKTHERSIYRKLGAGSRRDALKTAAKRGIV</sequence>
<dbReference type="SMART" id="SM00421">
    <property type="entry name" value="HTH_LUXR"/>
    <property type="match status" value="1"/>
</dbReference>
<feature type="domain" description="HTH luxR-type" evidence="4">
    <location>
        <begin position="779"/>
        <end position="844"/>
    </location>
</feature>
<dbReference type="PANTHER" id="PTHR44688">
    <property type="entry name" value="DNA-BINDING TRANSCRIPTIONAL ACTIVATOR DEVR_DOSR"/>
    <property type="match status" value="1"/>
</dbReference>
<dbReference type="PANTHER" id="PTHR44688:SF16">
    <property type="entry name" value="DNA-BINDING TRANSCRIPTIONAL ACTIVATOR DEVR_DOSR"/>
    <property type="match status" value="1"/>
</dbReference>
<evidence type="ECO:0000256" key="3">
    <source>
        <dbReference type="ARBA" id="ARBA00023163"/>
    </source>
</evidence>
<protein>
    <submittedName>
        <fullName evidence="5">LuxR C-terminal-related transcriptional regulator</fullName>
    </submittedName>
</protein>
<evidence type="ECO:0000256" key="1">
    <source>
        <dbReference type="ARBA" id="ARBA00023015"/>
    </source>
</evidence>
<reference evidence="5 6" key="1">
    <citation type="journal article" date="2019" name="Int. J. Syst. Evol. Microbiol.">
        <title>The Global Catalogue of Microorganisms (GCM) 10K type strain sequencing project: providing services to taxonomists for standard genome sequencing and annotation.</title>
        <authorList>
            <consortium name="The Broad Institute Genomics Platform"/>
            <consortium name="The Broad Institute Genome Sequencing Center for Infectious Disease"/>
            <person name="Wu L."/>
            <person name="Ma J."/>
        </authorList>
    </citation>
    <scope>NUCLEOTIDE SEQUENCE [LARGE SCALE GENOMIC DNA]</scope>
    <source>
        <strain evidence="5 6">JCM 15921</strain>
    </source>
</reference>
<evidence type="ECO:0000313" key="6">
    <source>
        <dbReference type="Proteomes" id="UP001500102"/>
    </source>
</evidence>
<evidence type="ECO:0000256" key="2">
    <source>
        <dbReference type="ARBA" id="ARBA00023125"/>
    </source>
</evidence>
<gene>
    <name evidence="5" type="ORF">GCM10009825_37090</name>
</gene>
<proteinExistence type="predicted"/>
<dbReference type="PROSITE" id="PS50043">
    <property type="entry name" value="HTH_LUXR_2"/>
    <property type="match status" value="1"/>
</dbReference>
<dbReference type="Pfam" id="PF00196">
    <property type="entry name" value="GerE"/>
    <property type="match status" value="1"/>
</dbReference>
<comment type="caution">
    <text evidence="5">The sequence shown here is derived from an EMBL/GenBank/DDBJ whole genome shotgun (WGS) entry which is preliminary data.</text>
</comment>